<dbReference type="RefSeq" id="WP_065396120.1">
    <property type="nucleotide sequence ID" value="NZ_MAYH01000048.1"/>
</dbReference>
<protein>
    <recommendedName>
        <fullName evidence="1">DUF6896 domain-containing protein</fullName>
    </recommendedName>
</protein>
<dbReference type="Proteomes" id="UP000092651">
    <property type="component" value="Unassembled WGS sequence"/>
</dbReference>
<evidence type="ECO:0000313" key="3">
    <source>
        <dbReference type="Proteomes" id="UP000092651"/>
    </source>
</evidence>
<comment type="caution">
    <text evidence="2">The sequence shown here is derived from an EMBL/GenBank/DDBJ whole genome shotgun (WGS) entry which is preliminary data.</text>
</comment>
<dbReference type="Pfam" id="PF21837">
    <property type="entry name" value="DUF6896"/>
    <property type="match status" value="1"/>
</dbReference>
<sequence>MKATTHLINVKSVEELPSVEDIITKPRHQQIKIIFSPHVNHLREEYGNDLKEKLLNYQIGVHLIKPEINIRQLISDEEIILHQSFFVQCAKDYRELGNKLVHLFCKEKKIKLNEQFPCLNFNNLKDRKNQSGKVSHWKYFIHGFHCHFNNVKTGQKIEVPFMFGMEFGDLDPYFFVMFIKTTPKYQPLPVDIYEDFSDGYRILKVLLSLDLLEEINSNMQGHTGIVVKDRKKIEINIFDPDVYFETLKPQSKWSKLLQFFKF</sequence>
<accession>A0A1B8ZBP3</accession>
<gene>
    <name evidence="2" type="ORF">BBI01_17565</name>
</gene>
<keyword evidence="3" id="KW-1185">Reference proteome</keyword>
<feature type="domain" description="DUF6896" evidence="1">
    <location>
        <begin position="86"/>
        <end position="194"/>
    </location>
</feature>
<dbReference type="AlphaFoldDB" id="A0A1B8ZBP3"/>
<name>A0A1B8ZBP3_9FLAO</name>
<dbReference type="EMBL" id="MAYH01000048">
    <property type="protein sequence ID" value="OCA69019.1"/>
    <property type="molecule type" value="Genomic_DNA"/>
</dbReference>
<organism evidence="2 3">
    <name type="scientific">Chryseobacterium artocarpi</name>
    <dbReference type="NCBI Taxonomy" id="1414727"/>
    <lineage>
        <taxon>Bacteria</taxon>
        <taxon>Pseudomonadati</taxon>
        <taxon>Bacteroidota</taxon>
        <taxon>Flavobacteriia</taxon>
        <taxon>Flavobacteriales</taxon>
        <taxon>Weeksellaceae</taxon>
        <taxon>Chryseobacterium group</taxon>
        <taxon>Chryseobacterium</taxon>
    </lineage>
</organism>
<evidence type="ECO:0000313" key="2">
    <source>
        <dbReference type="EMBL" id="OCA69019.1"/>
    </source>
</evidence>
<reference evidence="2 3" key="1">
    <citation type="submission" date="2016-07" db="EMBL/GenBank/DDBJ databases">
        <authorList>
            <person name="Jeong J.-J."/>
            <person name="Kim D.W."/>
            <person name="Sang M.K."/>
            <person name="Choi I.-G."/>
            <person name="Kim K.D."/>
        </authorList>
    </citation>
    <scope>NUCLEOTIDE SEQUENCE [LARGE SCALE GENOMIC DNA]</scope>
    <source>
        <strain evidence="2 3">UTM-3</strain>
    </source>
</reference>
<proteinExistence type="predicted"/>
<evidence type="ECO:0000259" key="1">
    <source>
        <dbReference type="Pfam" id="PF21837"/>
    </source>
</evidence>
<dbReference type="InterPro" id="IPR054191">
    <property type="entry name" value="DUF6896"/>
</dbReference>